<dbReference type="EMBL" id="BSFJ01000005">
    <property type="protein sequence ID" value="GLK71707.1"/>
    <property type="molecule type" value="Genomic_DNA"/>
</dbReference>
<accession>A0A9W6J7C9</accession>
<dbReference type="GO" id="GO:0019068">
    <property type="term" value="P:virion assembly"/>
    <property type="evidence" value="ECO:0007669"/>
    <property type="project" value="InterPro"/>
</dbReference>
<gene>
    <name evidence="1" type="ORF">GCM10017643_18220</name>
</gene>
<dbReference type="InterPro" id="IPR008018">
    <property type="entry name" value="Phage_tail_attach_FII"/>
</dbReference>
<keyword evidence="2" id="KW-1185">Reference proteome</keyword>
<dbReference type="Proteomes" id="UP001143370">
    <property type="component" value="Unassembled WGS sequence"/>
</dbReference>
<protein>
    <submittedName>
        <fullName evidence="1">Uncharacterized protein</fullName>
    </submittedName>
</protein>
<evidence type="ECO:0000313" key="1">
    <source>
        <dbReference type="EMBL" id="GLK71707.1"/>
    </source>
</evidence>
<organism evidence="1 2">
    <name type="scientific">Ancylobacter dichloromethanicus</name>
    <dbReference type="NCBI Taxonomy" id="518825"/>
    <lineage>
        <taxon>Bacteria</taxon>
        <taxon>Pseudomonadati</taxon>
        <taxon>Pseudomonadota</taxon>
        <taxon>Alphaproteobacteria</taxon>
        <taxon>Hyphomicrobiales</taxon>
        <taxon>Xanthobacteraceae</taxon>
        <taxon>Ancylobacter</taxon>
    </lineage>
</organism>
<name>A0A9W6J7C9_9HYPH</name>
<reference evidence="1" key="1">
    <citation type="journal article" date="2014" name="Int. J. Syst. Evol. Microbiol.">
        <title>Complete genome sequence of Corynebacterium casei LMG S-19264T (=DSM 44701T), isolated from a smear-ripened cheese.</title>
        <authorList>
            <consortium name="US DOE Joint Genome Institute (JGI-PGF)"/>
            <person name="Walter F."/>
            <person name="Albersmeier A."/>
            <person name="Kalinowski J."/>
            <person name="Ruckert C."/>
        </authorList>
    </citation>
    <scope>NUCLEOTIDE SEQUENCE</scope>
    <source>
        <strain evidence="1">VKM B-2484</strain>
    </source>
</reference>
<dbReference type="Pfam" id="PF05354">
    <property type="entry name" value="Phage_attach"/>
    <property type="match status" value="1"/>
</dbReference>
<proteinExistence type="predicted"/>
<reference evidence="1" key="2">
    <citation type="submission" date="2023-01" db="EMBL/GenBank/DDBJ databases">
        <authorList>
            <person name="Sun Q."/>
            <person name="Evtushenko L."/>
        </authorList>
    </citation>
    <scope>NUCLEOTIDE SEQUENCE</scope>
    <source>
        <strain evidence="1">VKM B-2484</strain>
    </source>
</reference>
<dbReference type="AlphaFoldDB" id="A0A9W6J7C9"/>
<comment type="caution">
    <text evidence="1">The sequence shown here is derived from an EMBL/GenBank/DDBJ whole genome shotgun (WGS) entry which is preliminary data.</text>
</comment>
<evidence type="ECO:0000313" key="2">
    <source>
        <dbReference type="Proteomes" id="UP001143370"/>
    </source>
</evidence>
<sequence length="107" mass="11468">MGLFEDGNDLFFDAELFDVDAVFRVGGVGAAVPCRVILRQPDEMTGFGETQIVRGSTLVDVRIAEVASPREGDSFTIGAAIYDVLGAPRRDAGRLVWTCGCRESAPT</sequence>
<dbReference type="RefSeq" id="WP_213373044.1">
    <property type="nucleotide sequence ID" value="NZ_BSFJ01000005.1"/>
</dbReference>